<dbReference type="EMBL" id="KN560441">
    <property type="protein sequence ID" value="KHJ86435.1"/>
    <property type="molecule type" value="Genomic_DNA"/>
</dbReference>
<evidence type="ECO:0000259" key="1">
    <source>
        <dbReference type="Pfam" id="PF00462"/>
    </source>
</evidence>
<protein>
    <recommendedName>
        <fullName evidence="1">Glutaredoxin domain-containing protein</fullName>
    </recommendedName>
</protein>
<proteinExistence type="predicted"/>
<feature type="domain" description="Glutaredoxin" evidence="1">
    <location>
        <begin position="5"/>
        <end position="59"/>
    </location>
</feature>
<sequence>LFFRKAKAALATFRLNPRHFEYIELDERTDLPGDKMQDEFERRYGTRSVPKVFIGGELIGGGDDVVRLLHEGVLEVLVNSALGIQN</sequence>
<evidence type="ECO:0000313" key="3">
    <source>
        <dbReference type="Proteomes" id="UP000053660"/>
    </source>
</evidence>
<dbReference type="Gene3D" id="3.40.30.10">
    <property type="entry name" value="Glutaredoxin"/>
    <property type="match status" value="1"/>
</dbReference>
<dbReference type="AlphaFoldDB" id="A0A0B1ST83"/>
<dbReference type="OrthoDB" id="418495at2759"/>
<gene>
    <name evidence="2" type="ORF">OESDEN_13821</name>
</gene>
<feature type="non-terminal residue" evidence="2">
    <location>
        <position position="1"/>
    </location>
</feature>
<dbReference type="Proteomes" id="UP000053660">
    <property type="component" value="Unassembled WGS sequence"/>
</dbReference>
<dbReference type="InterPro" id="IPR002109">
    <property type="entry name" value="Glutaredoxin"/>
</dbReference>
<dbReference type="PANTHER" id="PTHR45694">
    <property type="entry name" value="GLUTAREDOXIN 2"/>
    <property type="match status" value="1"/>
</dbReference>
<accession>A0A0B1ST83</accession>
<dbReference type="PANTHER" id="PTHR45694:SF5">
    <property type="entry name" value="GLUTAREDOXIN 2"/>
    <property type="match status" value="1"/>
</dbReference>
<dbReference type="InterPro" id="IPR036249">
    <property type="entry name" value="Thioredoxin-like_sf"/>
</dbReference>
<dbReference type="Pfam" id="PF00462">
    <property type="entry name" value="Glutaredoxin"/>
    <property type="match status" value="1"/>
</dbReference>
<dbReference type="GO" id="GO:0005737">
    <property type="term" value="C:cytoplasm"/>
    <property type="evidence" value="ECO:0007669"/>
    <property type="project" value="TreeGrafter"/>
</dbReference>
<dbReference type="GO" id="GO:0034599">
    <property type="term" value="P:cellular response to oxidative stress"/>
    <property type="evidence" value="ECO:0007669"/>
    <property type="project" value="TreeGrafter"/>
</dbReference>
<organism evidence="2 3">
    <name type="scientific">Oesophagostomum dentatum</name>
    <name type="common">Nodular worm</name>
    <dbReference type="NCBI Taxonomy" id="61180"/>
    <lineage>
        <taxon>Eukaryota</taxon>
        <taxon>Metazoa</taxon>
        <taxon>Ecdysozoa</taxon>
        <taxon>Nematoda</taxon>
        <taxon>Chromadorea</taxon>
        <taxon>Rhabditida</taxon>
        <taxon>Rhabditina</taxon>
        <taxon>Rhabditomorpha</taxon>
        <taxon>Strongyloidea</taxon>
        <taxon>Strongylidae</taxon>
        <taxon>Oesophagostomum</taxon>
    </lineage>
</organism>
<name>A0A0B1ST83_OESDE</name>
<keyword evidence="3" id="KW-1185">Reference proteome</keyword>
<evidence type="ECO:0000313" key="2">
    <source>
        <dbReference type="EMBL" id="KHJ86435.1"/>
    </source>
</evidence>
<dbReference type="GO" id="GO:0015038">
    <property type="term" value="F:glutathione disulfide oxidoreductase activity"/>
    <property type="evidence" value="ECO:0007669"/>
    <property type="project" value="TreeGrafter"/>
</dbReference>
<dbReference type="PROSITE" id="PS51354">
    <property type="entry name" value="GLUTAREDOXIN_2"/>
    <property type="match status" value="1"/>
</dbReference>
<reference evidence="2 3" key="1">
    <citation type="submission" date="2014-03" db="EMBL/GenBank/DDBJ databases">
        <title>Draft genome of the hookworm Oesophagostomum dentatum.</title>
        <authorList>
            <person name="Mitreva M."/>
        </authorList>
    </citation>
    <scope>NUCLEOTIDE SEQUENCE [LARGE SCALE GENOMIC DNA]</scope>
    <source>
        <strain evidence="2 3">OD-Hann</strain>
    </source>
</reference>
<dbReference type="SUPFAM" id="SSF52833">
    <property type="entry name" value="Thioredoxin-like"/>
    <property type="match status" value="1"/>
</dbReference>